<dbReference type="InterPro" id="IPR029058">
    <property type="entry name" value="AB_hydrolase_fold"/>
</dbReference>
<feature type="region of interest" description="Disordered" evidence="1">
    <location>
        <begin position="1"/>
        <end position="22"/>
    </location>
</feature>
<gene>
    <name evidence="4" type="ordered locus">AciX9_1571</name>
</gene>
<accession>E8WXK8</accession>
<evidence type="ECO:0000313" key="4">
    <source>
        <dbReference type="EMBL" id="ADW68624.1"/>
    </source>
</evidence>
<protein>
    <recommendedName>
        <fullName evidence="3">Serine aminopeptidase S33 domain-containing protein</fullName>
    </recommendedName>
</protein>
<dbReference type="EMBL" id="CP002480">
    <property type="protein sequence ID" value="ADW68624.1"/>
    <property type="molecule type" value="Genomic_DNA"/>
</dbReference>
<dbReference type="PANTHER" id="PTHR12277:SF81">
    <property type="entry name" value="PROTEIN ABHD13"/>
    <property type="match status" value="1"/>
</dbReference>
<dbReference type="Gene3D" id="3.40.50.1820">
    <property type="entry name" value="alpha/beta hydrolase"/>
    <property type="match status" value="1"/>
</dbReference>
<reference evidence="5" key="1">
    <citation type="submission" date="2011-01" db="EMBL/GenBank/DDBJ databases">
        <title>Complete sequence of chromosome of Acidobacterium sp. MP5ACTX9.</title>
        <authorList>
            <consortium name="US DOE Joint Genome Institute"/>
            <person name="Lucas S."/>
            <person name="Copeland A."/>
            <person name="Lapidus A."/>
            <person name="Cheng J.-F."/>
            <person name="Goodwin L."/>
            <person name="Pitluck S."/>
            <person name="Teshima H."/>
            <person name="Detter J.C."/>
            <person name="Han C."/>
            <person name="Tapia R."/>
            <person name="Land M."/>
            <person name="Hauser L."/>
            <person name="Kyrpides N."/>
            <person name="Ivanova N."/>
            <person name="Ovchinnikova G."/>
            <person name="Pagani I."/>
            <person name="Rawat S.R."/>
            <person name="Mannisto M."/>
            <person name="Haggblom M.M."/>
            <person name="Woyke T."/>
        </authorList>
    </citation>
    <scope>NUCLEOTIDE SEQUENCE [LARGE SCALE GENOMIC DNA]</scope>
    <source>
        <strain evidence="5">MP5ACTX9</strain>
    </source>
</reference>
<dbReference type="AlphaFoldDB" id="E8WXK8"/>
<evidence type="ECO:0000256" key="1">
    <source>
        <dbReference type="SAM" id="MobiDB-lite"/>
    </source>
</evidence>
<dbReference type="PANTHER" id="PTHR12277">
    <property type="entry name" value="ALPHA/BETA HYDROLASE DOMAIN-CONTAINING PROTEIN"/>
    <property type="match status" value="1"/>
</dbReference>
<dbReference type="PaxDb" id="1198114-AciX9_1571"/>
<keyword evidence="2" id="KW-0472">Membrane</keyword>
<keyword evidence="2" id="KW-1133">Transmembrane helix</keyword>
<dbReference type="InterPro" id="IPR022742">
    <property type="entry name" value="Hydrolase_4"/>
</dbReference>
<dbReference type="SUPFAM" id="SSF53474">
    <property type="entry name" value="alpha/beta-Hydrolases"/>
    <property type="match status" value="1"/>
</dbReference>
<sequence>MANPKQKKHVPTPRQYPPRPPAGPPEVVNPIWLLKAVGITIAAALICAYLTLCLLVYQGQWQLVLHPTVSTEALTLPDATTIRFGAAETGQPALSGLYLPASTPSDRTILYLPDATGSLAANAATLTQLHTLPLNLFAFDYRGFGASARTQHPTELRMTEDAESALDYLINTRHIRPQTIVPYGVGLGASLAATLAARHPELPAVILESAVPDVLTQARADSRAGLVPLSLLFHEQFLIAPTLSTLTTPKLLLTTGPSPITPHATPETLYRNAHAPSRTTHLISPQDPQFPTVIQRFLDEYLH</sequence>
<keyword evidence="5" id="KW-1185">Reference proteome</keyword>
<keyword evidence="2" id="KW-0812">Transmembrane</keyword>
<evidence type="ECO:0000313" key="5">
    <source>
        <dbReference type="Proteomes" id="UP000000343"/>
    </source>
</evidence>
<feature type="compositionally biased region" description="Basic residues" evidence="1">
    <location>
        <begin position="1"/>
        <end position="11"/>
    </location>
</feature>
<feature type="domain" description="Serine aminopeptidase S33" evidence="3">
    <location>
        <begin position="129"/>
        <end position="211"/>
    </location>
</feature>
<dbReference type="Pfam" id="PF12146">
    <property type="entry name" value="Hydrolase_4"/>
    <property type="match status" value="1"/>
</dbReference>
<organism evidence="5">
    <name type="scientific">Granulicella tundricola (strain ATCC BAA-1859 / DSM 23138 / MP5ACTX9)</name>
    <dbReference type="NCBI Taxonomy" id="1198114"/>
    <lineage>
        <taxon>Bacteria</taxon>
        <taxon>Pseudomonadati</taxon>
        <taxon>Acidobacteriota</taxon>
        <taxon>Terriglobia</taxon>
        <taxon>Terriglobales</taxon>
        <taxon>Acidobacteriaceae</taxon>
        <taxon>Granulicella</taxon>
    </lineage>
</organism>
<dbReference type="STRING" id="1198114.AciX9_1571"/>
<dbReference type="Proteomes" id="UP000000343">
    <property type="component" value="Chromosome"/>
</dbReference>
<dbReference type="OrthoDB" id="9798884at2"/>
<feature type="transmembrane region" description="Helical" evidence="2">
    <location>
        <begin position="31"/>
        <end position="57"/>
    </location>
</feature>
<name>E8WXK8_GRATM</name>
<dbReference type="HOGENOM" id="CLU_029375_2_1_0"/>
<evidence type="ECO:0000256" key="2">
    <source>
        <dbReference type="SAM" id="Phobius"/>
    </source>
</evidence>
<dbReference type="RefSeq" id="WP_013579943.1">
    <property type="nucleotide sequence ID" value="NC_015064.1"/>
</dbReference>
<evidence type="ECO:0000259" key="3">
    <source>
        <dbReference type="Pfam" id="PF12146"/>
    </source>
</evidence>
<dbReference type="eggNOG" id="COG1073">
    <property type="taxonomic scope" value="Bacteria"/>
</dbReference>
<dbReference type="KEGG" id="acm:AciX9_1571"/>
<proteinExistence type="predicted"/>